<feature type="compositionally biased region" description="Basic and acidic residues" evidence="1">
    <location>
        <begin position="47"/>
        <end position="58"/>
    </location>
</feature>
<dbReference type="PANTHER" id="PTHR45661:SF3">
    <property type="entry name" value="IG-LIKE DOMAIN-CONTAINING PROTEIN"/>
    <property type="match status" value="1"/>
</dbReference>
<accession>A0A415CU11</accession>
<reference evidence="2 3" key="1">
    <citation type="submission" date="2018-08" db="EMBL/GenBank/DDBJ databases">
        <title>A genome reference for cultivated species of the human gut microbiota.</title>
        <authorList>
            <person name="Zou Y."/>
            <person name="Xue W."/>
            <person name="Luo G."/>
        </authorList>
    </citation>
    <scope>NUCLEOTIDE SEQUENCE [LARGE SCALE GENOMIC DNA]</scope>
    <source>
        <strain evidence="2 3">AM09-9</strain>
    </source>
</reference>
<dbReference type="AlphaFoldDB" id="A0A415CU11"/>
<evidence type="ECO:0000313" key="2">
    <source>
        <dbReference type="EMBL" id="RHJ57276.1"/>
    </source>
</evidence>
<dbReference type="InterPro" id="IPR032675">
    <property type="entry name" value="LRR_dom_sf"/>
</dbReference>
<dbReference type="Proteomes" id="UP000285832">
    <property type="component" value="Unassembled WGS sequence"/>
</dbReference>
<comment type="caution">
    <text evidence="2">The sequence shown here is derived from an EMBL/GenBank/DDBJ whole genome shotgun (WGS) entry which is preliminary data.</text>
</comment>
<gene>
    <name evidence="2" type="ORF">DW116_12815</name>
</gene>
<dbReference type="InterPro" id="IPR053139">
    <property type="entry name" value="Surface_bspA-like"/>
</dbReference>
<protein>
    <submittedName>
        <fullName evidence="2">Leucine-rich repeat domain-containing protein</fullName>
    </submittedName>
</protein>
<feature type="compositionally biased region" description="Polar residues" evidence="1">
    <location>
        <begin position="37"/>
        <end position="46"/>
    </location>
</feature>
<dbReference type="RefSeq" id="WP_118279418.1">
    <property type="nucleotide sequence ID" value="NZ_JAQDJO010000052.1"/>
</dbReference>
<evidence type="ECO:0000256" key="1">
    <source>
        <dbReference type="SAM" id="MobiDB-lite"/>
    </source>
</evidence>
<dbReference type="SUPFAM" id="SSF52058">
    <property type="entry name" value="L domain-like"/>
    <property type="match status" value="1"/>
</dbReference>
<sequence>MTLLVYDYIIPEEKVKMRKKILVSLLIAVSVTCFSGCGSSSDQGSNTKEEVVTKKDADEKNEDDVTFDYYELDDGTLEIEGYDNEDKAKIVEIPDTIDEKKVSVLNRYLFSNEVVEEIILPESLKIIEDQAFYGAIALRKLEINGIETMGDYCIYECPKIKEVRLPEGLKELGERSIENCESLTDIYLPSTLETIDEYNFDLCADGLKIHVPAGSNTETLVRKVIENLEYNVEVVPE</sequence>
<dbReference type="EMBL" id="QRMI01000049">
    <property type="protein sequence ID" value="RHJ57276.1"/>
    <property type="molecule type" value="Genomic_DNA"/>
</dbReference>
<dbReference type="InterPro" id="IPR026906">
    <property type="entry name" value="LRR_5"/>
</dbReference>
<dbReference type="Gene3D" id="3.80.10.10">
    <property type="entry name" value="Ribonuclease Inhibitor"/>
    <property type="match status" value="1"/>
</dbReference>
<name>A0A415CU11_9FIRM</name>
<proteinExistence type="predicted"/>
<evidence type="ECO:0000313" key="3">
    <source>
        <dbReference type="Proteomes" id="UP000285832"/>
    </source>
</evidence>
<feature type="region of interest" description="Disordered" evidence="1">
    <location>
        <begin position="37"/>
        <end position="59"/>
    </location>
</feature>
<dbReference type="Pfam" id="PF13306">
    <property type="entry name" value="LRR_5"/>
    <property type="match status" value="1"/>
</dbReference>
<organism evidence="2 3">
    <name type="scientific">[Ruminococcus] lactaris</name>
    <dbReference type="NCBI Taxonomy" id="46228"/>
    <lineage>
        <taxon>Bacteria</taxon>
        <taxon>Bacillati</taxon>
        <taxon>Bacillota</taxon>
        <taxon>Clostridia</taxon>
        <taxon>Lachnospirales</taxon>
        <taxon>Lachnospiraceae</taxon>
        <taxon>Mediterraneibacter</taxon>
    </lineage>
</organism>
<dbReference type="PANTHER" id="PTHR45661">
    <property type="entry name" value="SURFACE ANTIGEN"/>
    <property type="match status" value="1"/>
</dbReference>